<proteinExistence type="predicted"/>
<evidence type="ECO:0008006" key="6">
    <source>
        <dbReference type="Google" id="ProtNLM"/>
    </source>
</evidence>
<protein>
    <recommendedName>
        <fullName evidence="6">Acyl-CoA dehydrogenase</fullName>
    </recommendedName>
</protein>
<dbReference type="InterPro" id="IPR046373">
    <property type="entry name" value="Acyl-CoA_Oxase/DH_mid-dom_sf"/>
</dbReference>
<evidence type="ECO:0000256" key="3">
    <source>
        <dbReference type="ARBA" id="ARBA00022827"/>
    </source>
</evidence>
<keyword evidence="3" id="KW-0274">FAD</keyword>
<evidence type="ECO:0000256" key="1">
    <source>
        <dbReference type="ARBA" id="ARBA00001974"/>
    </source>
</evidence>
<comment type="cofactor">
    <cofactor evidence="1">
        <name>FAD</name>
        <dbReference type="ChEBI" id="CHEBI:57692"/>
    </cofactor>
</comment>
<name>A0ABD0QTH3_CIRMR</name>
<dbReference type="InterPro" id="IPR009100">
    <property type="entry name" value="AcylCoA_DH/oxidase_NM_dom_sf"/>
</dbReference>
<organism evidence="4 5">
    <name type="scientific">Cirrhinus mrigala</name>
    <name type="common">Mrigala</name>
    <dbReference type="NCBI Taxonomy" id="683832"/>
    <lineage>
        <taxon>Eukaryota</taxon>
        <taxon>Metazoa</taxon>
        <taxon>Chordata</taxon>
        <taxon>Craniata</taxon>
        <taxon>Vertebrata</taxon>
        <taxon>Euteleostomi</taxon>
        <taxon>Actinopterygii</taxon>
        <taxon>Neopterygii</taxon>
        <taxon>Teleostei</taxon>
        <taxon>Ostariophysi</taxon>
        <taxon>Cypriniformes</taxon>
        <taxon>Cyprinidae</taxon>
        <taxon>Labeoninae</taxon>
        <taxon>Labeonini</taxon>
        <taxon>Cirrhinus</taxon>
    </lineage>
</organism>
<dbReference type="SUPFAM" id="SSF56645">
    <property type="entry name" value="Acyl-CoA dehydrogenase NM domain-like"/>
    <property type="match status" value="1"/>
</dbReference>
<dbReference type="PANTHER" id="PTHR43884">
    <property type="entry name" value="ACYL-COA DEHYDROGENASE"/>
    <property type="match status" value="1"/>
</dbReference>
<dbReference type="Gene3D" id="1.20.140.10">
    <property type="entry name" value="Butyryl-CoA Dehydrogenase, subunit A, domain 3"/>
    <property type="match status" value="1"/>
</dbReference>
<dbReference type="Gene3D" id="2.40.110.10">
    <property type="entry name" value="Butyryl-CoA Dehydrogenase, subunit A, domain 2"/>
    <property type="match status" value="1"/>
</dbReference>
<dbReference type="PANTHER" id="PTHR43884:SF11">
    <property type="entry name" value="VERY LONG-CHAIN SPECIFIC ACYL-COA DEHYDROGENASE, MITOCHONDRIAL"/>
    <property type="match status" value="1"/>
</dbReference>
<evidence type="ECO:0000313" key="5">
    <source>
        <dbReference type="Proteomes" id="UP001529510"/>
    </source>
</evidence>
<evidence type="ECO:0000313" key="4">
    <source>
        <dbReference type="EMBL" id="KAL0189343.1"/>
    </source>
</evidence>
<evidence type="ECO:0000256" key="2">
    <source>
        <dbReference type="ARBA" id="ARBA00022630"/>
    </source>
</evidence>
<comment type="caution">
    <text evidence="4">The sequence shown here is derived from an EMBL/GenBank/DDBJ whole genome shotgun (WGS) entry which is preliminary data.</text>
</comment>
<keyword evidence="5" id="KW-1185">Reference proteome</keyword>
<keyword evidence="2" id="KW-0285">Flavoprotein</keyword>
<feature type="non-terminal residue" evidence="4">
    <location>
        <position position="64"/>
    </location>
</feature>
<gene>
    <name evidence="4" type="ORF">M9458_016442</name>
</gene>
<sequence>KKMGIKASNTAEVYFENVRVPAECVLGEVGGGFKVAMNILNNGRFGMAAALSGTMKGAIAKAVR</sequence>
<accession>A0ABD0QTH3</accession>
<reference evidence="4 5" key="1">
    <citation type="submission" date="2024-05" db="EMBL/GenBank/DDBJ databases">
        <title>Genome sequencing and assembly of Indian major carp, Cirrhinus mrigala (Hamilton, 1822).</title>
        <authorList>
            <person name="Mohindra V."/>
            <person name="Chowdhury L.M."/>
            <person name="Lal K."/>
            <person name="Jena J.K."/>
        </authorList>
    </citation>
    <scope>NUCLEOTIDE SEQUENCE [LARGE SCALE GENOMIC DNA]</scope>
    <source>
        <strain evidence="4">CM1030</strain>
        <tissue evidence="4">Blood</tissue>
    </source>
</reference>
<feature type="non-terminal residue" evidence="4">
    <location>
        <position position="1"/>
    </location>
</feature>
<dbReference type="Proteomes" id="UP001529510">
    <property type="component" value="Unassembled WGS sequence"/>
</dbReference>
<dbReference type="AlphaFoldDB" id="A0ABD0QTH3"/>
<dbReference type="EMBL" id="JAMKFB020000007">
    <property type="protein sequence ID" value="KAL0189343.1"/>
    <property type="molecule type" value="Genomic_DNA"/>
</dbReference>